<gene>
    <name evidence="1" type="ORF">S01H4_50270</name>
</gene>
<reference evidence="1" key="1">
    <citation type="journal article" date="2014" name="Front. Microbiol.">
        <title>High frequency of phylogenetically diverse reductive dehalogenase-homologous genes in deep subseafloor sedimentary metagenomes.</title>
        <authorList>
            <person name="Kawai M."/>
            <person name="Futagami T."/>
            <person name="Toyoda A."/>
            <person name="Takaki Y."/>
            <person name="Nishi S."/>
            <person name="Hori S."/>
            <person name="Arai W."/>
            <person name="Tsubouchi T."/>
            <person name="Morono Y."/>
            <person name="Uchiyama I."/>
            <person name="Ito T."/>
            <person name="Fujiyama A."/>
            <person name="Inagaki F."/>
            <person name="Takami H."/>
        </authorList>
    </citation>
    <scope>NUCLEOTIDE SEQUENCE</scope>
    <source>
        <strain evidence="1">Expedition CK06-06</strain>
    </source>
</reference>
<evidence type="ECO:0008006" key="2">
    <source>
        <dbReference type="Google" id="ProtNLM"/>
    </source>
</evidence>
<sequence length="44" mass="4871">MISLFFYPKTIAVIGATANPKKFGNAVTINILRNKDLASELYLI</sequence>
<accession>X1B5A7</accession>
<comment type="caution">
    <text evidence="1">The sequence shown here is derived from an EMBL/GenBank/DDBJ whole genome shotgun (WGS) entry which is preliminary data.</text>
</comment>
<dbReference type="AlphaFoldDB" id="X1B5A7"/>
<proteinExistence type="predicted"/>
<name>X1B5A7_9ZZZZ</name>
<organism evidence="1">
    <name type="scientific">marine sediment metagenome</name>
    <dbReference type="NCBI Taxonomy" id="412755"/>
    <lineage>
        <taxon>unclassified sequences</taxon>
        <taxon>metagenomes</taxon>
        <taxon>ecological metagenomes</taxon>
    </lineage>
</organism>
<dbReference type="EMBL" id="BART01028528">
    <property type="protein sequence ID" value="GAG90909.1"/>
    <property type="molecule type" value="Genomic_DNA"/>
</dbReference>
<dbReference type="InterPro" id="IPR036291">
    <property type="entry name" value="NAD(P)-bd_dom_sf"/>
</dbReference>
<feature type="non-terminal residue" evidence="1">
    <location>
        <position position="44"/>
    </location>
</feature>
<dbReference type="SUPFAM" id="SSF51735">
    <property type="entry name" value="NAD(P)-binding Rossmann-fold domains"/>
    <property type="match status" value="1"/>
</dbReference>
<evidence type="ECO:0000313" key="1">
    <source>
        <dbReference type="EMBL" id="GAG90909.1"/>
    </source>
</evidence>
<protein>
    <recommendedName>
        <fullName evidence="2">CoA-binding domain-containing protein</fullName>
    </recommendedName>
</protein>
<dbReference type="Gene3D" id="3.40.50.720">
    <property type="entry name" value="NAD(P)-binding Rossmann-like Domain"/>
    <property type="match status" value="1"/>
</dbReference>